<reference evidence="2 3" key="1">
    <citation type="submission" date="2012-09" db="EMBL/GenBank/DDBJ databases">
        <title>Genome Sequence of alkane-degrading Bacterium Alcanivorax sp. 19-m-6.</title>
        <authorList>
            <person name="Lai Q."/>
            <person name="Shao Z."/>
        </authorList>
    </citation>
    <scope>NUCLEOTIDE SEQUENCE [LARGE SCALE GENOMIC DNA]</scope>
    <source>
        <strain evidence="2 3">19-m-6</strain>
    </source>
</reference>
<gene>
    <name evidence="2" type="ORF">Y5S_00163</name>
</gene>
<protein>
    <recommendedName>
        <fullName evidence="1">Hemerythrin-like domain-containing protein</fullName>
    </recommendedName>
</protein>
<comment type="caution">
    <text evidence="2">The sequence shown here is derived from an EMBL/GenBank/DDBJ whole genome shotgun (WGS) entry which is preliminary data.</text>
</comment>
<dbReference type="Gene3D" id="1.20.120.520">
    <property type="entry name" value="nmb1532 protein domain like"/>
    <property type="match status" value="1"/>
</dbReference>
<dbReference type="InterPro" id="IPR012312">
    <property type="entry name" value="Hemerythrin-like"/>
</dbReference>
<dbReference type="PATRIC" id="fig|1177154.3.peg.165"/>
<accession>A0A095SP95</accession>
<name>A0A095SP95_9GAMM</name>
<feature type="domain" description="Hemerythrin-like" evidence="1">
    <location>
        <begin position="13"/>
        <end position="120"/>
    </location>
</feature>
<sequence length="125" mass="14128">MSNLSDQDRQSGDTRQLLPAIQQHQQSLLRNLHSHHGFEDSTVFPAIRLKHPRLNVAIDLMEKDHQALDQLLHMLHQRAQAAPSSLISSAILDTARNQAADLEALLHGHMQNEEEILVPCYLIYG</sequence>
<proteinExistence type="predicted"/>
<evidence type="ECO:0000313" key="2">
    <source>
        <dbReference type="EMBL" id="KGD66496.1"/>
    </source>
</evidence>
<dbReference type="AlphaFoldDB" id="A0A095SP95"/>
<dbReference type="RefSeq" id="WP_035229443.1">
    <property type="nucleotide sequence ID" value="NZ_ARXV01000001.1"/>
</dbReference>
<dbReference type="STRING" id="1177154.Y5S_00163"/>
<evidence type="ECO:0000313" key="3">
    <source>
        <dbReference type="Proteomes" id="UP000029444"/>
    </source>
</evidence>
<organism evidence="2 3">
    <name type="scientific">Alcanivorax nanhaiticus</name>
    <dbReference type="NCBI Taxonomy" id="1177154"/>
    <lineage>
        <taxon>Bacteria</taxon>
        <taxon>Pseudomonadati</taxon>
        <taxon>Pseudomonadota</taxon>
        <taxon>Gammaproteobacteria</taxon>
        <taxon>Oceanospirillales</taxon>
        <taxon>Alcanivoracaceae</taxon>
        <taxon>Alcanivorax</taxon>
    </lineage>
</organism>
<keyword evidence="3" id="KW-1185">Reference proteome</keyword>
<dbReference type="Proteomes" id="UP000029444">
    <property type="component" value="Unassembled WGS sequence"/>
</dbReference>
<dbReference type="EMBL" id="ARXV01000001">
    <property type="protein sequence ID" value="KGD66496.1"/>
    <property type="molecule type" value="Genomic_DNA"/>
</dbReference>
<dbReference type="Pfam" id="PF01814">
    <property type="entry name" value="Hemerythrin"/>
    <property type="match status" value="1"/>
</dbReference>
<evidence type="ECO:0000259" key="1">
    <source>
        <dbReference type="Pfam" id="PF01814"/>
    </source>
</evidence>